<proteinExistence type="predicted"/>
<gene>
    <name evidence="1" type="ORF">SDC9_107758</name>
</gene>
<name>A0A645BGM6_9ZZZZ</name>
<organism evidence="1">
    <name type="scientific">bioreactor metagenome</name>
    <dbReference type="NCBI Taxonomy" id="1076179"/>
    <lineage>
        <taxon>unclassified sequences</taxon>
        <taxon>metagenomes</taxon>
        <taxon>ecological metagenomes</taxon>
    </lineage>
</organism>
<dbReference type="EMBL" id="VSSQ01018047">
    <property type="protein sequence ID" value="MPM60904.1"/>
    <property type="molecule type" value="Genomic_DNA"/>
</dbReference>
<dbReference type="PROSITE" id="PS51257">
    <property type="entry name" value="PROKAR_LIPOPROTEIN"/>
    <property type="match status" value="1"/>
</dbReference>
<sequence length="222" mass="24763">MKSKFLLVLVAVTLTMTLFSCQKPSSKSTFTAVNEAGTAQVVASDENGFIKTNEKSSMIEYITGADGAIKKDDSGKDVTKITNFPSYIKHGNTVECYQFKLTLPDTWEMQKSQSIKLTHKETKAEITFTVRTNETAEKLLKEVEDLYADWDAGFTKETVQLSFGQAIKLESTKIKPNAKTSFYVFAHNGNAFLIRTTVYDAMSKNVDCLEVINSVKFRSTAK</sequence>
<accession>A0A645BGM6</accession>
<evidence type="ECO:0008006" key="2">
    <source>
        <dbReference type="Google" id="ProtNLM"/>
    </source>
</evidence>
<reference evidence="1" key="1">
    <citation type="submission" date="2019-08" db="EMBL/GenBank/DDBJ databases">
        <authorList>
            <person name="Kucharzyk K."/>
            <person name="Murdoch R.W."/>
            <person name="Higgins S."/>
            <person name="Loffler F."/>
        </authorList>
    </citation>
    <scope>NUCLEOTIDE SEQUENCE</scope>
</reference>
<dbReference type="AlphaFoldDB" id="A0A645BGM6"/>
<evidence type="ECO:0000313" key="1">
    <source>
        <dbReference type="EMBL" id="MPM60904.1"/>
    </source>
</evidence>
<protein>
    <recommendedName>
        <fullName evidence="2">Lipoprotein</fullName>
    </recommendedName>
</protein>
<comment type="caution">
    <text evidence="1">The sequence shown here is derived from an EMBL/GenBank/DDBJ whole genome shotgun (WGS) entry which is preliminary data.</text>
</comment>